<evidence type="ECO:0000313" key="2">
    <source>
        <dbReference type="Proteomes" id="UP000075635"/>
    </source>
</evidence>
<protein>
    <recommendedName>
        <fullName evidence="3">CENP-V/GFA domain-containing protein</fullName>
    </recommendedName>
</protein>
<dbReference type="AlphaFoldDB" id="A0A150RD48"/>
<dbReference type="Gene3D" id="3.90.1590.10">
    <property type="entry name" value="glutathione-dependent formaldehyde- activating enzyme (gfa)"/>
    <property type="match status" value="1"/>
</dbReference>
<comment type="caution">
    <text evidence="1">The sequence shown here is derived from an EMBL/GenBank/DDBJ whole genome shotgun (WGS) entry which is preliminary data.</text>
</comment>
<evidence type="ECO:0000313" key="1">
    <source>
        <dbReference type="EMBL" id="KYF77658.1"/>
    </source>
</evidence>
<reference evidence="1 2" key="1">
    <citation type="submission" date="2014-02" db="EMBL/GenBank/DDBJ databases">
        <title>The small core and large imbalanced accessory genome model reveals a collaborative survival strategy of Sorangium cellulosum strains in nature.</title>
        <authorList>
            <person name="Han K."/>
            <person name="Peng R."/>
            <person name="Blom J."/>
            <person name="Li Y.-Z."/>
        </authorList>
    </citation>
    <scope>NUCLEOTIDE SEQUENCE [LARGE SCALE GENOMIC DNA]</scope>
    <source>
        <strain evidence="1 2">So0011-07</strain>
    </source>
</reference>
<name>A0A150RD48_SORCE</name>
<sequence length="180" mass="19922">MTRLTCTCGQAALELEGRHLVSVECYCNSCRAAGAALESLPGAPKLLEASGATRFVLYRKDRVRCAAGAAHLKEHRLQPASKTRRVVAACCNTPFFLEFTDGHWLSLYGLRWPLGTLPPLEMRTMTEDLPEGTKLPEDVPNGKTQPFMFYVKLLGAWIAMRFRVPRVDFVNGALGGEIPR</sequence>
<accession>A0A150RD48</accession>
<dbReference type="Proteomes" id="UP000075635">
    <property type="component" value="Unassembled WGS sequence"/>
</dbReference>
<dbReference type="EMBL" id="JEMB01002871">
    <property type="protein sequence ID" value="KYF77658.1"/>
    <property type="molecule type" value="Genomic_DNA"/>
</dbReference>
<gene>
    <name evidence="1" type="ORF">BE17_45615</name>
</gene>
<organism evidence="1 2">
    <name type="scientific">Sorangium cellulosum</name>
    <name type="common">Polyangium cellulosum</name>
    <dbReference type="NCBI Taxonomy" id="56"/>
    <lineage>
        <taxon>Bacteria</taxon>
        <taxon>Pseudomonadati</taxon>
        <taxon>Myxococcota</taxon>
        <taxon>Polyangia</taxon>
        <taxon>Polyangiales</taxon>
        <taxon>Polyangiaceae</taxon>
        <taxon>Sorangium</taxon>
    </lineage>
</organism>
<dbReference type="SUPFAM" id="SSF51316">
    <property type="entry name" value="Mss4-like"/>
    <property type="match status" value="1"/>
</dbReference>
<proteinExistence type="predicted"/>
<dbReference type="InterPro" id="IPR011057">
    <property type="entry name" value="Mss4-like_sf"/>
</dbReference>
<evidence type="ECO:0008006" key="3">
    <source>
        <dbReference type="Google" id="ProtNLM"/>
    </source>
</evidence>